<keyword evidence="3" id="KW-1185">Reference proteome</keyword>
<sequence length="276" mass="29054">MAGVPRQRLLDDDDDPPEYTALPLPEEASIDAGAGAPIVRVQPPHLIINPSDPRSQFARHYHAHGGGDGGGVPPPQPRLTAAASGPVPMRPRLPPRTGMTFERQEPVRIVHGPAGSPGAVWGGVHGRPPRNASTPQVTVYTVMCPVCRNSGLLFHKVPCSCPAGRAKRKASPRGHSSSLLGFIDDMLGPPQAHDRPPPGLVLHSGGAGPLDVAPGRRSPPYLQFVPGPGAPCPNCLGQSYFRNAGARNSAAAEEIRAWHGRTPPPCSVCCDRGRIN</sequence>
<dbReference type="EMBL" id="JANBOI010000031">
    <property type="protein sequence ID" value="KAJ1735324.1"/>
    <property type="molecule type" value="Genomic_DNA"/>
</dbReference>
<feature type="region of interest" description="Disordered" evidence="1">
    <location>
        <begin position="45"/>
        <end position="92"/>
    </location>
</feature>
<evidence type="ECO:0000256" key="1">
    <source>
        <dbReference type="SAM" id="MobiDB-lite"/>
    </source>
</evidence>
<accession>A0A9W8D0W5</accession>
<reference evidence="2" key="1">
    <citation type="submission" date="2022-07" db="EMBL/GenBank/DDBJ databases">
        <title>Phylogenomic reconstructions and comparative analyses of Kickxellomycotina fungi.</title>
        <authorList>
            <person name="Reynolds N.K."/>
            <person name="Stajich J.E."/>
            <person name="Barry K."/>
            <person name="Grigoriev I.V."/>
            <person name="Crous P."/>
            <person name="Smith M.E."/>
        </authorList>
    </citation>
    <scope>NUCLEOTIDE SEQUENCE</scope>
    <source>
        <strain evidence="2">BCRC 34381</strain>
    </source>
</reference>
<evidence type="ECO:0000313" key="3">
    <source>
        <dbReference type="Proteomes" id="UP001143981"/>
    </source>
</evidence>
<comment type="caution">
    <text evidence="2">The sequence shown here is derived from an EMBL/GenBank/DDBJ whole genome shotgun (WGS) entry which is preliminary data.</text>
</comment>
<evidence type="ECO:0000313" key="2">
    <source>
        <dbReference type="EMBL" id="KAJ1735324.1"/>
    </source>
</evidence>
<proteinExistence type="predicted"/>
<protein>
    <submittedName>
        <fullName evidence="2">Uncharacterized protein</fullName>
    </submittedName>
</protein>
<dbReference type="OrthoDB" id="5513447at2759"/>
<feature type="region of interest" description="Disordered" evidence="1">
    <location>
        <begin position="1"/>
        <end position="28"/>
    </location>
</feature>
<organism evidence="2 3">
    <name type="scientific">Coemansia biformis</name>
    <dbReference type="NCBI Taxonomy" id="1286918"/>
    <lineage>
        <taxon>Eukaryota</taxon>
        <taxon>Fungi</taxon>
        <taxon>Fungi incertae sedis</taxon>
        <taxon>Zoopagomycota</taxon>
        <taxon>Kickxellomycotina</taxon>
        <taxon>Kickxellomycetes</taxon>
        <taxon>Kickxellales</taxon>
        <taxon>Kickxellaceae</taxon>
        <taxon>Coemansia</taxon>
    </lineage>
</organism>
<gene>
    <name evidence="2" type="ORF">LPJ61_000610</name>
</gene>
<dbReference type="Proteomes" id="UP001143981">
    <property type="component" value="Unassembled WGS sequence"/>
</dbReference>
<dbReference type="AlphaFoldDB" id="A0A9W8D0W5"/>
<name>A0A9W8D0W5_9FUNG</name>